<dbReference type="PROSITE" id="PS50850">
    <property type="entry name" value="MFS"/>
    <property type="match status" value="1"/>
</dbReference>
<feature type="transmembrane region" description="Helical" evidence="6">
    <location>
        <begin position="140"/>
        <end position="159"/>
    </location>
</feature>
<comment type="subcellular location">
    <subcellularLocation>
        <location evidence="1">Cell membrane</location>
        <topology evidence="1">Multi-pass membrane protein</topology>
    </subcellularLocation>
</comment>
<feature type="transmembrane region" description="Helical" evidence="6">
    <location>
        <begin position="345"/>
        <end position="366"/>
    </location>
</feature>
<accession>G8U1F5</accession>
<evidence type="ECO:0000313" key="8">
    <source>
        <dbReference type="EMBL" id="AEW05475.1"/>
    </source>
</evidence>
<feature type="transmembrane region" description="Helical" evidence="6">
    <location>
        <begin position="307"/>
        <end position="324"/>
    </location>
</feature>
<dbReference type="PATRIC" id="fig|679936.5.peg.2049"/>
<dbReference type="AlphaFoldDB" id="G8U1F5"/>
<dbReference type="KEGG" id="sap:Sulac_1985"/>
<dbReference type="SUPFAM" id="SSF103473">
    <property type="entry name" value="MFS general substrate transporter"/>
    <property type="match status" value="1"/>
</dbReference>
<sequence length="404" mass="43170">MRVSKQNAGSSNAFSRQLWIMTVVTGTVVANIYYNQPLLNVMAASFHVPRAATGLVATVTQLGYASGLFFFVPWGDYVNRRHLILWLLGLSAAALAVAGLAPRLAWLNVASYAIGLTSVVPQILVPWAADLAPAGQRGRVVGLVMSGLLMGVLLARTVSGLLAAVIGWRGVFFVAGCFMLALSGAVRRGLPQTPPTVPLPAYRDLLTSLVTLVREQPELGRIALTGGTIFGAFSAFWTTLTFRLGLPPYNFPVHVIGLFGLAGVAGAVVAPIAGRLADRYDPRWTVWVSLGGQSLLFGSLVMLNSRLWAILTAVVLLDLLTNAAQISNQARMYALYPEARSRANTVYMVVYFLGGAAGSGLATLGWRHFGYVGVSLSALTLIAVGAITHLVSFLRFRPYAKIPR</sequence>
<dbReference type="InterPro" id="IPR011701">
    <property type="entry name" value="MFS"/>
</dbReference>
<evidence type="ECO:0000313" key="9">
    <source>
        <dbReference type="Proteomes" id="UP000005439"/>
    </source>
</evidence>
<feature type="transmembrane region" description="Helical" evidence="6">
    <location>
        <begin position="109"/>
        <end position="128"/>
    </location>
</feature>
<evidence type="ECO:0000256" key="2">
    <source>
        <dbReference type="ARBA" id="ARBA00022448"/>
    </source>
</evidence>
<dbReference type="InterPro" id="IPR020846">
    <property type="entry name" value="MFS_dom"/>
</dbReference>
<evidence type="ECO:0000256" key="1">
    <source>
        <dbReference type="ARBA" id="ARBA00004651"/>
    </source>
</evidence>
<feature type="transmembrane region" description="Helical" evidence="6">
    <location>
        <begin position="372"/>
        <end position="394"/>
    </location>
</feature>
<feature type="transmembrane region" description="Helical" evidence="6">
    <location>
        <begin position="54"/>
        <end position="72"/>
    </location>
</feature>
<dbReference type="HOGENOM" id="CLU_001265_23_0_9"/>
<dbReference type="Gene3D" id="1.20.1250.20">
    <property type="entry name" value="MFS general substrate transporter like domains"/>
    <property type="match status" value="1"/>
</dbReference>
<keyword evidence="4 6" id="KW-1133">Transmembrane helix</keyword>
<feature type="transmembrane region" description="Helical" evidence="6">
    <location>
        <begin position="251"/>
        <end position="272"/>
    </location>
</feature>
<dbReference type="GO" id="GO:0005886">
    <property type="term" value="C:plasma membrane"/>
    <property type="evidence" value="ECO:0007669"/>
    <property type="project" value="UniProtKB-SubCell"/>
</dbReference>
<keyword evidence="5 6" id="KW-0472">Membrane</keyword>
<dbReference type="Pfam" id="PF07690">
    <property type="entry name" value="MFS_1"/>
    <property type="match status" value="1"/>
</dbReference>
<feature type="transmembrane region" description="Helical" evidence="6">
    <location>
        <begin position="84"/>
        <end position="103"/>
    </location>
</feature>
<dbReference type="InterPro" id="IPR036259">
    <property type="entry name" value="MFS_trans_sf"/>
</dbReference>
<feature type="domain" description="Major facilitator superfamily (MFS) profile" evidence="7">
    <location>
        <begin position="14"/>
        <end position="401"/>
    </location>
</feature>
<evidence type="ECO:0000259" key="7">
    <source>
        <dbReference type="PROSITE" id="PS50850"/>
    </source>
</evidence>
<keyword evidence="2" id="KW-0813">Transport</keyword>
<organism evidence="8 9">
    <name type="scientific">Sulfobacillus acidophilus (strain ATCC 700253 / DSM 10332 / NAL)</name>
    <dbReference type="NCBI Taxonomy" id="679936"/>
    <lineage>
        <taxon>Bacteria</taxon>
        <taxon>Bacillati</taxon>
        <taxon>Bacillota</taxon>
        <taxon>Clostridia</taxon>
        <taxon>Eubacteriales</taxon>
        <taxon>Clostridiales Family XVII. Incertae Sedis</taxon>
        <taxon>Sulfobacillus</taxon>
    </lineage>
</organism>
<dbReference type="CDD" id="cd17324">
    <property type="entry name" value="MFS_NepI_like"/>
    <property type="match status" value="1"/>
</dbReference>
<reference evidence="8 9" key="2">
    <citation type="journal article" date="2012" name="Stand. Genomic Sci.">
        <title>Complete genome sequence of the moderately thermophilic mineral-sulfide-oxidizing firmicute Sulfobacillus acidophilus type strain (NAL(T)).</title>
        <authorList>
            <person name="Anderson I."/>
            <person name="Chertkov O."/>
            <person name="Chen A."/>
            <person name="Saunders E."/>
            <person name="Lapidus A."/>
            <person name="Nolan M."/>
            <person name="Lucas S."/>
            <person name="Hammon N."/>
            <person name="Deshpande S."/>
            <person name="Cheng J.F."/>
            <person name="Han C."/>
            <person name="Tapia R."/>
            <person name="Goodwin L.A."/>
            <person name="Pitluck S."/>
            <person name="Liolios K."/>
            <person name="Pagani I."/>
            <person name="Ivanova N."/>
            <person name="Mikhailova N."/>
            <person name="Pati A."/>
            <person name="Palaniappan K."/>
            <person name="Land M."/>
            <person name="Pan C."/>
            <person name="Rohde M."/>
            <person name="Pukall R."/>
            <person name="Goker M."/>
            <person name="Detter J.C."/>
            <person name="Woyke T."/>
            <person name="Bristow J."/>
            <person name="Eisen J.A."/>
            <person name="Markowitz V."/>
            <person name="Hugenholtz P."/>
            <person name="Kyrpides N.C."/>
            <person name="Klenk H.P."/>
            <person name="Mavromatis K."/>
        </authorList>
    </citation>
    <scope>NUCLEOTIDE SEQUENCE [LARGE SCALE GENOMIC DNA]</scope>
    <source>
        <strain evidence="9">ATCC 700253 / DSM 10332 / NAL</strain>
    </source>
</reference>
<proteinExistence type="predicted"/>
<feature type="transmembrane region" description="Helical" evidence="6">
    <location>
        <begin position="165"/>
        <end position="186"/>
    </location>
</feature>
<keyword evidence="3 6" id="KW-0812">Transmembrane</keyword>
<keyword evidence="9" id="KW-1185">Reference proteome</keyword>
<dbReference type="STRING" id="679936.Sulac_1985"/>
<feature type="transmembrane region" description="Helical" evidence="6">
    <location>
        <begin position="284"/>
        <end position="301"/>
    </location>
</feature>
<evidence type="ECO:0000256" key="3">
    <source>
        <dbReference type="ARBA" id="ARBA00022692"/>
    </source>
</evidence>
<dbReference type="PANTHER" id="PTHR42910">
    <property type="entry name" value="TRANSPORTER SCO4007-RELATED"/>
    <property type="match status" value="1"/>
</dbReference>
<dbReference type="GO" id="GO:0022857">
    <property type="term" value="F:transmembrane transporter activity"/>
    <property type="evidence" value="ECO:0007669"/>
    <property type="project" value="InterPro"/>
</dbReference>
<feature type="transmembrane region" description="Helical" evidence="6">
    <location>
        <begin position="18"/>
        <end position="34"/>
    </location>
</feature>
<dbReference type="PANTHER" id="PTHR42910:SF1">
    <property type="entry name" value="MAJOR FACILITATOR SUPERFAMILY (MFS) PROFILE DOMAIN-CONTAINING PROTEIN"/>
    <property type="match status" value="1"/>
</dbReference>
<gene>
    <name evidence="8" type="ordered locus">Sulac_1985</name>
</gene>
<feature type="transmembrane region" description="Helical" evidence="6">
    <location>
        <begin position="222"/>
        <end position="245"/>
    </location>
</feature>
<evidence type="ECO:0000256" key="5">
    <source>
        <dbReference type="ARBA" id="ARBA00023136"/>
    </source>
</evidence>
<reference evidence="9" key="1">
    <citation type="submission" date="2011-12" db="EMBL/GenBank/DDBJ databases">
        <title>The complete genome of chromosome of Sulfobacillus acidophilus DSM 10332.</title>
        <authorList>
            <person name="Lucas S."/>
            <person name="Han J."/>
            <person name="Lapidus A."/>
            <person name="Bruce D."/>
            <person name="Goodwin L."/>
            <person name="Pitluck S."/>
            <person name="Peters L."/>
            <person name="Kyrpides N."/>
            <person name="Mavromatis K."/>
            <person name="Ivanova N."/>
            <person name="Mikhailova N."/>
            <person name="Chertkov O."/>
            <person name="Saunders E."/>
            <person name="Detter J.C."/>
            <person name="Tapia R."/>
            <person name="Han C."/>
            <person name="Land M."/>
            <person name="Hauser L."/>
            <person name="Markowitz V."/>
            <person name="Cheng J.-F."/>
            <person name="Hugenholtz P."/>
            <person name="Woyke T."/>
            <person name="Wu D."/>
            <person name="Pukall R."/>
            <person name="Gehrich-Schroeter G."/>
            <person name="Schneider S."/>
            <person name="Klenk H.-P."/>
            <person name="Eisen J.A."/>
        </authorList>
    </citation>
    <scope>NUCLEOTIDE SEQUENCE [LARGE SCALE GENOMIC DNA]</scope>
    <source>
        <strain evidence="9">ATCC 700253 / DSM 10332 / NAL</strain>
    </source>
</reference>
<dbReference type="EMBL" id="CP003179">
    <property type="protein sequence ID" value="AEW05475.1"/>
    <property type="molecule type" value="Genomic_DNA"/>
</dbReference>
<name>G8U1F5_SULAD</name>
<evidence type="ECO:0000256" key="6">
    <source>
        <dbReference type="SAM" id="Phobius"/>
    </source>
</evidence>
<evidence type="ECO:0000256" key="4">
    <source>
        <dbReference type="ARBA" id="ARBA00022989"/>
    </source>
</evidence>
<dbReference type="Proteomes" id="UP000005439">
    <property type="component" value="Chromosome"/>
</dbReference>
<protein>
    <submittedName>
        <fullName evidence="8">Major facilitator superfamily MFS_1</fullName>
    </submittedName>
</protein>